<evidence type="ECO:0000313" key="22">
    <source>
        <dbReference type="Proteomes" id="UP000078390"/>
    </source>
</evidence>
<comment type="pathway">
    <text evidence="4 19">Cell wall biogenesis; peptidoglycan biosynthesis.</text>
</comment>
<keyword evidence="8 19" id="KW-0132">Cell division</keyword>
<dbReference type="Gene3D" id="3.30.465.10">
    <property type="match status" value="1"/>
</dbReference>
<feature type="active site" evidence="19">
    <location>
        <position position="292"/>
    </location>
</feature>
<evidence type="ECO:0000256" key="9">
    <source>
        <dbReference type="ARBA" id="ARBA00022630"/>
    </source>
</evidence>
<dbReference type="GO" id="GO:0008762">
    <property type="term" value="F:UDP-N-acetylmuramate dehydrogenase activity"/>
    <property type="evidence" value="ECO:0007669"/>
    <property type="project" value="UniProtKB-UniRule"/>
</dbReference>
<evidence type="ECO:0000256" key="8">
    <source>
        <dbReference type="ARBA" id="ARBA00022618"/>
    </source>
</evidence>
<dbReference type="InterPro" id="IPR016169">
    <property type="entry name" value="FAD-bd_PCMH_sub2"/>
</dbReference>
<evidence type="ECO:0000256" key="3">
    <source>
        <dbReference type="ARBA" id="ARBA00004496"/>
    </source>
</evidence>
<keyword evidence="10 19" id="KW-0274">FAD</keyword>
<keyword evidence="22" id="KW-1185">Reference proteome</keyword>
<dbReference type="UniPathway" id="UPA00219"/>
<feature type="domain" description="FAD-binding PCMH-type" evidence="20">
    <location>
        <begin position="30"/>
        <end position="193"/>
    </location>
</feature>
<evidence type="ECO:0000259" key="20">
    <source>
        <dbReference type="PROSITE" id="PS51387"/>
    </source>
</evidence>
<evidence type="ECO:0000256" key="19">
    <source>
        <dbReference type="HAMAP-Rule" id="MF_00037"/>
    </source>
</evidence>
<evidence type="ECO:0000256" key="17">
    <source>
        <dbReference type="ARBA" id="ARBA00031026"/>
    </source>
</evidence>
<dbReference type="PANTHER" id="PTHR21071:SF4">
    <property type="entry name" value="UDP-N-ACETYLENOLPYRUVOYLGLUCOSAMINE REDUCTASE"/>
    <property type="match status" value="1"/>
</dbReference>
<evidence type="ECO:0000256" key="15">
    <source>
        <dbReference type="ARBA" id="ARBA00023306"/>
    </source>
</evidence>
<comment type="subcellular location">
    <subcellularLocation>
        <location evidence="3 19">Cytoplasm</location>
    </subcellularLocation>
</comment>
<dbReference type="STRING" id="999894.TDIS_1766"/>
<evidence type="ECO:0000256" key="6">
    <source>
        <dbReference type="ARBA" id="ARBA00015188"/>
    </source>
</evidence>
<evidence type="ECO:0000256" key="11">
    <source>
        <dbReference type="ARBA" id="ARBA00022857"/>
    </source>
</evidence>
<keyword evidence="16 19" id="KW-0961">Cell wall biogenesis/degradation</keyword>
<dbReference type="EC" id="1.3.1.98" evidence="5 19"/>
<keyword evidence="13 19" id="KW-0573">Peptidoglycan synthesis</keyword>
<reference evidence="21 22" key="1">
    <citation type="submission" date="2016-04" db="EMBL/GenBank/DDBJ databases">
        <title>Genome analysis of Thermosulfurimonas dismutans, the first thermophilic sulfur-disproportionating bacterium of the phylum Thermodesulfobacteria.</title>
        <authorList>
            <person name="Mardanov A.V."/>
            <person name="Beletsky A.V."/>
            <person name="Kadnikov V.V."/>
            <person name="Slobodkin A.I."/>
            <person name="Ravin N.V."/>
        </authorList>
    </citation>
    <scope>NUCLEOTIDE SEQUENCE [LARGE SCALE GENOMIC DNA]</scope>
    <source>
        <strain evidence="21 22">S95</strain>
    </source>
</reference>
<name>A0A179D262_9BACT</name>
<evidence type="ECO:0000256" key="7">
    <source>
        <dbReference type="ARBA" id="ARBA00022490"/>
    </source>
</evidence>
<evidence type="ECO:0000256" key="10">
    <source>
        <dbReference type="ARBA" id="ARBA00022827"/>
    </source>
</evidence>
<evidence type="ECO:0000256" key="12">
    <source>
        <dbReference type="ARBA" id="ARBA00022960"/>
    </source>
</evidence>
<dbReference type="GO" id="GO:0051301">
    <property type="term" value="P:cell division"/>
    <property type="evidence" value="ECO:0007669"/>
    <property type="project" value="UniProtKB-KW"/>
</dbReference>
<protein>
    <recommendedName>
        <fullName evidence="6 19">UDP-N-acetylenolpyruvoylglucosamine reductase</fullName>
        <ecNumber evidence="5 19">1.3.1.98</ecNumber>
    </recommendedName>
    <alternativeName>
        <fullName evidence="17 19">UDP-N-acetylmuramate dehydrogenase</fullName>
    </alternativeName>
</protein>
<evidence type="ECO:0000256" key="14">
    <source>
        <dbReference type="ARBA" id="ARBA00023002"/>
    </source>
</evidence>
<dbReference type="GO" id="GO:0071555">
    <property type="term" value="P:cell wall organization"/>
    <property type="evidence" value="ECO:0007669"/>
    <property type="project" value="UniProtKB-KW"/>
</dbReference>
<dbReference type="RefSeq" id="WP_084271043.1">
    <property type="nucleotide sequence ID" value="NZ_LWLG01000015.1"/>
</dbReference>
<comment type="catalytic activity">
    <reaction evidence="18 19">
        <text>UDP-N-acetyl-alpha-D-muramate + NADP(+) = UDP-N-acetyl-3-O-(1-carboxyvinyl)-alpha-D-glucosamine + NADPH + H(+)</text>
        <dbReference type="Rhea" id="RHEA:12248"/>
        <dbReference type="ChEBI" id="CHEBI:15378"/>
        <dbReference type="ChEBI" id="CHEBI:57783"/>
        <dbReference type="ChEBI" id="CHEBI:58349"/>
        <dbReference type="ChEBI" id="CHEBI:68483"/>
        <dbReference type="ChEBI" id="CHEBI:70757"/>
        <dbReference type="EC" id="1.3.1.98"/>
    </reaction>
</comment>
<dbReference type="HAMAP" id="MF_00037">
    <property type="entry name" value="MurB"/>
    <property type="match status" value="1"/>
</dbReference>
<dbReference type="Gene3D" id="3.30.43.10">
    <property type="entry name" value="Uridine Diphospho-n-acetylenolpyruvylglucosamine Reductase, domain 2"/>
    <property type="match status" value="1"/>
</dbReference>
<dbReference type="SUPFAM" id="SSF56176">
    <property type="entry name" value="FAD-binding/transporter-associated domain-like"/>
    <property type="match status" value="1"/>
</dbReference>
<dbReference type="SUPFAM" id="SSF56194">
    <property type="entry name" value="Uridine diphospho-N-Acetylenolpyruvylglucosamine reductase, MurB, C-terminal domain"/>
    <property type="match status" value="1"/>
</dbReference>
<dbReference type="PATRIC" id="fig|999894.6.peg.1764"/>
<evidence type="ECO:0000256" key="4">
    <source>
        <dbReference type="ARBA" id="ARBA00004752"/>
    </source>
</evidence>
<dbReference type="GO" id="GO:0005829">
    <property type="term" value="C:cytosol"/>
    <property type="evidence" value="ECO:0007669"/>
    <property type="project" value="TreeGrafter"/>
</dbReference>
<keyword evidence="7 19" id="KW-0963">Cytoplasm</keyword>
<comment type="caution">
    <text evidence="21">The sequence shown here is derived from an EMBL/GenBank/DDBJ whole genome shotgun (WGS) entry which is preliminary data.</text>
</comment>
<dbReference type="Pfam" id="PF02873">
    <property type="entry name" value="MurB_C"/>
    <property type="match status" value="1"/>
</dbReference>
<comment type="similarity">
    <text evidence="19">Belongs to the MurB family.</text>
</comment>
<keyword evidence="11 19" id="KW-0521">NADP</keyword>
<dbReference type="AlphaFoldDB" id="A0A179D262"/>
<comment type="function">
    <text evidence="2 19">Cell wall formation.</text>
</comment>
<dbReference type="InterPro" id="IPR036318">
    <property type="entry name" value="FAD-bd_PCMH-like_sf"/>
</dbReference>
<proteinExistence type="inferred from homology"/>
<dbReference type="EMBL" id="LWLG01000015">
    <property type="protein sequence ID" value="OAQ20140.1"/>
    <property type="molecule type" value="Genomic_DNA"/>
</dbReference>
<gene>
    <name evidence="19" type="primary">murB</name>
    <name evidence="21" type="ORF">TDIS_1766</name>
</gene>
<keyword evidence="9 19" id="KW-0285">Flavoprotein</keyword>
<dbReference type="Gene3D" id="3.90.78.10">
    <property type="entry name" value="UDP-N-acetylenolpyruvoylglucosamine reductase, C-terminal domain"/>
    <property type="match status" value="1"/>
</dbReference>
<sequence length="299" mass="32939">MKRRKLVQKLKEMGLTIWEGVPLARYTTIRTGGTAEIMVFPERVEELVKTWHFLRTESIPYFILSGGSKVLFPDEGFSGVVVNLRRLKGLKELAPGRLEALSGTPTSALIAYGLTKGFSGAEFLAGIPATVGGALYMNAGAFGRCFSELVEELEILTEEGLVRLAAGPELWRYRAFQGPRGVFVRAVVRLKPALKEEVRSRVKAALSRRRQTQPFGPPSFGCVFKNPEEAPAGYLIEKAGLKGLARGGAVISEKHANFILNLGKACTNDILYLVEEAWERVFRTFGLELQPEVRIVGQA</sequence>
<evidence type="ECO:0000313" key="21">
    <source>
        <dbReference type="EMBL" id="OAQ20140.1"/>
    </source>
</evidence>
<dbReference type="InterPro" id="IPR016167">
    <property type="entry name" value="FAD-bd_PCMH_sub1"/>
</dbReference>
<evidence type="ECO:0000256" key="13">
    <source>
        <dbReference type="ARBA" id="ARBA00022984"/>
    </source>
</evidence>
<dbReference type="NCBIfam" id="TIGR00179">
    <property type="entry name" value="murB"/>
    <property type="match status" value="1"/>
</dbReference>
<keyword evidence="14 19" id="KW-0560">Oxidoreductase</keyword>
<dbReference type="PROSITE" id="PS51387">
    <property type="entry name" value="FAD_PCMH"/>
    <property type="match status" value="1"/>
</dbReference>
<evidence type="ECO:0000256" key="1">
    <source>
        <dbReference type="ARBA" id="ARBA00001974"/>
    </source>
</evidence>
<dbReference type="OrthoDB" id="9804753at2"/>
<feature type="active site" evidence="19">
    <location>
        <position position="172"/>
    </location>
</feature>
<keyword evidence="12 19" id="KW-0133">Cell shape</keyword>
<comment type="cofactor">
    <cofactor evidence="1 19">
        <name>FAD</name>
        <dbReference type="ChEBI" id="CHEBI:57692"/>
    </cofactor>
</comment>
<dbReference type="Proteomes" id="UP000078390">
    <property type="component" value="Unassembled WGS sequence"/>
</dbReference>
<organism evidence="21 22">
    <name type="scientific">Thermosulfurimonas dismutans</name>
    <dbReference type="NCBI Taxonomy" id="999894"/>
    <lineage>
        <taxon>Bacteria</taxon>
        <taxon>Pseudomonadati</taxon>
        <taxon>Thermodesulfobacteriota</taxon>
        <taxon>Thermodesulfobacteria</taxon>
        <taxon>Thermodesulfobacteriales</taxon>
        <taxon>Thermodesulfobacteriaceae</taxon>
        <taxon>Thermosulfurimonas</taxon>
    </lineage>
</organism>
<dbReference type="InterPro" id="IPR006094">
    <property type="entry name" value="Oxid_FAD_bind_N"/>
</dbReference>
<dbReference type="InterPro" id="IPR016166">
    <property type="entry name" value="FAD-bd_PCMH"/>
</dbReference>
<dbReference type="GO" id="GO:0008360">
    <property type="term" value="P:regulation of cell shape"/>
    <property type="evidence" value="ECO:0007669"/>
    <property type="project" value="UniProtKB-KW"/>
</dbReference>
<dbReference type="GO" id="GO:0009252">
    <property type="term" value="P:peptidoglycan biosynthetic process"/>
    <property type="evidence" value="ECO:0007669"/>
    <property type="project" value="UniProtKB-UniRule"/>
</dbReference>
<evidence type="ECO:0000256" key="5">
    <source>
        <dbReference type="ARBA" id="ARBA00012518"/>
    </source>
</evidence>
<feature type="active site" description="Proton donor" evidence="19">
    <location>
        <position position="222"/>
    </location>
</feature>
<dbReference type="Pfam" id="PF01565">
    <property type="entry name" value="FAD_binding_4"/>
    <property type="match status" value="1"/>
</dbReference>
<dbReference type="InterPro" id="IPR036635">
    <property type="entry name" value="MurB_C_sf"/>
</dbReference>
<accession>A0A179D262</accession>
<dbReference type="PANTHER" id="PTHR21071">
    <property type="entry name" value="UDP-N-ACETYLENOLPYRUVOYLGLUCOSAMINE REDUCTASE"/>
    <property type="match status" value="1"/>
</dbReference>
<dbReference type="GO" id="GO:0071949">
    <property type="term" value="F:FAD binding"/>
    <property type="evidence" value="ECO:0007669"/>
    <property type="project" value="InterPro"/>
</dbReference>
<dbReference type="NCBIfam" id="NF010480">
    <property type="entry name" value="PRK13905.1"/>
    <property type="match status" value="1"/>
</dbReference>
<evidence type="ECO:0000256" key="2">
    <source>
        <dbReference type="ARBA" id="ARBA00003921"/>
    </source>
</evidence>
<dbReference type="InterPro" id="IPR011601">
    <property type="entry name" value="MurB_C"/>
</dbReference>
<evidence type="ECO:0000256" key="16">
    <source>
        <dbReference type="ARBA" id="ARBA00023316"/>
    </source>
</evidence>
<keyword evidence="15 19" id="KW-0131">Cell cycle</keyword>
<evidence type="ECO:0000256" key="18">
    <source>
        <dbReference type="ARBA" id="ARBA00048914"/>
    </source>
</evidence>
<dbReference type="InterPro" id="IPR003170">
    <property type="entry name" value="MurB"/>
</dbReference>